<keyword evidence="2" id="KW-1185">Reference proteome</keyword>
<organism evidence="1 2">
    <name type="scientific">Coniosporium uncinatum</name>
    <dbReference type="NCBI Taxonomy" id="93489"/>
    <lineage>
        <taxon>Eukaryota</taxon>
        <taxon>Fungi</taxon>
        <taxon>Dikarya</taxon>
        <taxon>Ascomycota</taxon>
        <taxon>Pezizomycotina</taxon>
        <taxon>Dothideomycetes</taxon>
        <taxon>Dothideomycetes incertae sedis</taxon>
        <taxon>Coniosporium</taxon>
    </lineage>
</organism>
<dbReference type="EMBL" id="JAWDJW010009841">
    <property type="protein sequence ID" value="KAK3054788.1"/>
    <property type="molecule type" value="Genomic_DNA"/>
</dbReference>
<comment type="caution">
    <text evidence="1">The sequence shown here is derived from an EMBL/GenBank/DDBJ whole genome shotgun (WGS) entry which is preliminary data.</text>
</comment>
<accession>A0ACC3CXZ0</accession>
<feature type="non-terminal residue" evidence="1">
    <location>
        <position position="1"/>
    </location>
</feature>
<evidence type="ECO:0000313" key="2">
    <source>
        <dbReference type="Proteomes" id="UP001186974"/>
    </source>
</evidence>
<reference evidence="1" key="1">
    <citation type="submission" date="2024-09" db="EMBL/GenBank/DDBJ databases">
        <title>Black Yeasts Isolated from many extreme environments.</title>
        <authorList>
            <person name="Coleine C."/>
            <person name="Stajich J.E."/>
            <person name="Selbmann L."/>
        </authorList>
    </citation>
    <scope>NUCLEOTIDE SEQUENCE</scope>
    <source>
        <strain evidence="1">CCFEE 5737</strain>
    </source>
</reference>
<gene>
    <name evidence="1" type="ORF">LTS18_011938</name>
</gene>
<name>A0ACC3CXZ0_9PEZI</name>
<evidence type="ECO:0000313" key="1">
    <source>
        <dbReference type="EMBL" id="KAK3054788.1"/>
    </source>
</evidence>
<dbReference type="Proteomes" id="UP001186974">
    <property type="component" value="Unassembled WGS sequence"/>
</dbReference>
<proteinExistence type="predicted"/>
<sequence>GKLDSFVPNSATYQTDPNGDLTAVRDFTEDNAIRRAWIPFTDEERRFNERENGGPGANPTPISTTEAFLFVPLVYVNSQPTANEALFSDRGLGLISIHATPSGPLATRHGSTIIPGEHIAYGNFAALIGCTTPKSLPDCPPTSDPTVFLFGMDLHGLQLASATLSTLFNFSAYTFFDAKTSTWSSHPHEPEMTDESAVYLPGTYTSGSIFFSPYFRTFLLVYMNHDADNKIYIRYLDPRSPRTPPPPPSSLPTSSTGAASQAPPPPPPPPPDLTPETLSALTHYNWSPPQTLHTTTPPSKSFNYAAQAHPEFFNRAYYPPSFGAASPWLGGGTVVAPPGDDCSADGRHLLLSWTVSAEQGRYDVQMASVEFDTLPQGSAFWNGGGDKGGGDGGGGGGGKGEGGKKSGAGTTCGSGRGVGWKTLYLLPLWVLTYLFSRAAR</sequence>
<protein>
    <submittedName>
        <fullName evidence="1">Uncharacterized protein</fullName>
    </submittedName>
</protein>